<feature type="compositionally biased region" description="Polar residues" evidence="11">
    <location>
        <begin position="408"/>
        <end position="419"/>
    </location>
</feature>
<dbReference type="Gene3D" id="3.90.190.10">
    <property type="entry name" value="Protein tyrosine phosphatase superfamily"/>
    <property type="match status" value="1"/>
</dbReference>
<evidence type="ECO:0000256" key="11">
    <source>
        <dbReference type="SAM" id="MobiDB-lite"/>
    </source>
</evidence>
<name>A0A3L6QZ33_PANMI</name>
<evidence type="ECO:0000313" key="14">
    <source>
        <dbReference type="EMBL" id="RLM91337.1"/>
    </source>
</evidence>
<dbReference type="InterPro" id="IPR000340">
    <property type="entry name" value="Dual-sp_phosphatase_cat-dom"/>
</dbReference>
<keyword evidence="5" id="KW-0378">Hydrolase</keyword>
<evidence type="ECO:0000259" key="13">
    <source>
        <dbReference type="PROSITE" id="PS50056"/>
    </source>
</evidence>
<dbReference type="Proteomes" id="UP000275267">
    <property type="component" value="Unassembled WGS sequence"/>
</dbReference>
<organism evidence="14 15">
    <name type="scientific">Panicum miliaceum</name>
    <name type="common">Proso millet</name>
    <name type="synonym">Broomcorn millet</name>
    <dbReference type="NCBI Taxonomy" id="4540"/>
    <lineage>
        <taxon>Eukaryota</taxon>
        <taxon>Viridiplantae</taxon>
        <taxon>Streptophyta</taxon>
        <taxon>Embryophyta</taxon>
        <taxon>Tracheophyta</taxon>
        <taxon>Spermatophyta</taxon>
        <taxon>Magnoliopsida</taxon>
        <taxon>Liliopsida</taxon>
        <taxon>Poales</taxon>
        <taxon>Poaceae</taxon>
        <taxon>PACMAD clade</taxon>
        <taxon>Panicoideae</taxon>
        <taxon>Panicodae</taxon>
        <taxon>Paniceae</taxon>
        <taxon>Panicinae</taxon>
        <taxon>Panicum</taxon>
        <taxon>Panicum sect. Panicum</taxon>
    </lineage>
</organism>
<feature type="region of interest" description="Disordered" evidence="11">
    <location>
        <begin position="393"/>
        <end position="429"/>
    </location>
</feature>
<dbReference type="EMBL" id="PQIB02000010">
    <property type="protein sequence ID" value="RLM91337.1"/>
    <property type="molecule type" value="Genomic_DNA"/>
</dbReference>
<dbReference type="FunFam" id="3.90.190.10:FF:000056">
    <property type="entry name" value="Dual specificity phosphatase 12"/>
    <property type="match status" value="1"/>
</dbReference>
<sequence length="442" mass="46551">MSMPGAGQAAERDERERDDYEQQQARVLMALMQGFCAARYRKADNTPCPIEQGLYLGSVGAALNKEALKSLNITHVLIVARSLNPAFPAEFNYKKIEVLDSPDTDLLMHFDECFSFIDEAISSGGNVLVHCFAGRSRSVTIVVAYLMKKHRMSLESALSLVRSKRPQVAPNEGFISQLENFEKSLEASPPLPFSLSVCLRHAEGAGGGQDSAACTEAACGVGGRGLEVASQLTRRLLGATTRVEAGGRWPSGGGGAHEGGLQRVEAGGKRPARKVGDEGGAGDGQRGRLGIGGGRYGPEEGVRGPAWTHGGLSLSLLLPAAALSLSLSLSALYLSTAASPSPSPSPPASVALSACLSRPLRRRRSWSLLPLGVQRAPNVLVLQNQPAVLFRADSVPPTKPSPSHEEQNTCSKDVTTAATGSGRLNAGGKNGSEVMLYEITAK</sequence>
<comment type="catalytic activity">
    <reaction evidence="10">
        <text>O-phospho-L-tyrosyl-[protein] + H2O = L-tyrosyl-[protein] + phosphate</text>
        <dbReference type="Rhea" id="RHEA:10684"/>
        <dbReference type="Rhea" id="RHEA-COMP:10136"/>
        <dbReference type="Rhea" id="RHEA-COMP:20101"/>
        <dbReference type="ChEBI" id="CHEBI:15377"/>
        <dbReference type="ChEBI" id="CHEBI:43474"/>
        <dbReference type="ChEBI" id="CHEBI:46858"/>
        <dbReference type="ChEBI" id="CHEBI:61978"/>
        <dbReference type="EC" id="3.1.3.48"/>
    </reaction>
</comment>
<evidence type="ECO:0000256" key="8">
    <source>
        <dbReference type="ARBA" id="ARBA00047761"/>
    </source>
</evidence>
<dbReference type="InterPro" id="IPR000387">
    <property type="entry name" value="Tyr_Pase_dom"/>
</dbReference>
<dbReference type="OrthoDB" id="10252009at2759"/>
<evidence type="ECO:0000259" key="12">
    <source>
        <dbReference type="PROSITE" id="PS50054"/>
    </source>
</evidence>
<evidence type="ECO:0000256" key="7">
    <source>
        <dbReference type="ARBA" id="ARBA00023242"/>
    </source>
</evidence>
<evidence type="ECO:0000256" key="5">
    <source>
        <dbReference type="ARBA" id="ARBA00022801"/>
    </source>
</evidence>
<comment type="catalytic activity">
    <reaction evidence="9">
        <text>O-phospho-L-threonyl-[protein] + H2O = L-threonyl-[protein] + phosphate</text>
        <dbReference type="Rhea" id="RHEA:47004"/>
        <dbReference type="Rhea" id="RHEA-COMP:11060"/>
        <dbReference type="Rhea" id="RHEA-COMP:11605"/>
        <dbReference type="ChEBI" id="CHEBI:15377"/>
        <dbReference type="ChEBI" id="CHEBI:30013"/>
        <dbReference type="ChEBI" id="CHEBI:43474"/>
        <dbReference type="ChEBI" id="CHEBI:61977"/>
        <dbReference type="EC" id="3.1.3.16"/>
    </reaction>
</comment>
<protein>
    <submittedName>
        <fullName evidence="14">Dual specificity protein phosphatase 1B-like isoform X2</fullName>
    </submittedName>
</protein>
<dbReference type="SUPFAM" id="SSF52799">
    <property type="entry name" value="(Phosphotyrosine protein) phosphatases II"/>
    <property type="match status" value="1"/>
</dbReference>
<comment type="similarity">
    <text evidence="3">Belongs to the protein-tyrosine phosphatase family. Non-receptor class dual specificity subfamily.</text>
</comment>
<dbReference type="PANTHER" id="PTHR10159:SF511">
    <property type="entry name" value="DUAL SPECIFICITY PROTEIN PHOSPHATASE 1"/>
    <property type="match status" value="1"/>
</dbReference>
<keyword evidence="7" id="KW-0539">Nucleus</keyword>
<keyword evidence="6" id="KW-0904">Protein phosphatase</keyword>
<feature type="domain" description="Tyrosine-protein phosphatase" evidence="12">
    <location>
        <begin position="46"/>
        <end position="187"/>
    </location>
</feature>
<comment type="subcellular location">
    <subcellularLocation>
        <location evidence="2">Cytoplasm</location>
    </subcellularLocation>
    <subcellularLocation>
        <location evidence="1">Nucleus</location>
    </subcellularLocation>
</comment>
<feature type="region of interest" description="Disordered" evidence="11">
    <location>
        <begin position="244"/>
        <end position="292"/>
    </location>
</feature>
<feature type="compositionally biased region" description="Basic and acidic residues" evidence="11">
    <location>
        <begin position="10"/>
        <end position="20"/>
    </location>
</feature>
<evidence type="ECO:0000256" key="10">
    <source>
        <dbReference type="ARBA" id="ARBA00051722"/>
    </source>
</evidence>
<comment type="caution">
    <text evidence="14">The sequence shown here is derived from an EMBL/GenBank/DDBJ whole genome shotgun (WGS) entry which is preliminary data.</text>
</comment>
<dbReference type="GO" id="GO:0005634">
    <property type="term" value="C:nucleus"/>
    <property type="evidence" value="ECO:0007669"/>
    <property type="project" value="UniProtKB-SubCell"/>
</dbReference>
<feature type="compositionally biased region" description="Gly residues" evidence="11">
    <location>
        <begin position="249"/>
        <end position="258"/>
    </location>
</feature>
<feature type="compositionally biased region" description="Gly residues" evidence="11">
    <location>
        <begin position="278"/>
        <end position="292"/>
    </location>
</feature>
<dbReference type="AlphaFoldDB" id="A0A3L6QZ33"/>
<feature type="domain" description="Tyrosine specific protein phosphatases" evidence="13">
    <location>
        <begin position="108"/>
        <end position="166"/>
    </location>
</feature>
<dbReference type="GO" id="GO:0004722">
    <property type="term" value="F:protein serine/threonine phosphatase activity"/>
    <property type="evidence" value="ECO:0007669"/>
    <property type="project" value="UniProtKB-EC"/>
</dbReference>
<dbReference type="GO" id="GO:0017017">
    <property type="term" value="F:MAP kinase tyrosine/serine/threonine phosphatase activity"/>
    <property type="evidence" value="ECO:0007669"/>
    <property type="project" value="TreeGrafter"/>
</dbReference>
<feature type="region of interest" description="Disordered" evidence="11">
    <location>
        <begin position="1"/>
        <end position="21"/>
    </location>
</feature>
<dbReference type="CDD" id="cd14498">
    <property type="entry name" value="DSP"/>
    <property type="match status" value="1"/>
</dbReference>
<dbReference type="PANTHER" id="PTHR10159">
    <property type="entry name" value="DUAL SPECIFICITY PROTEIN PHOSPHATASE"/>
    <property type="match status" value="1"/>
</dbReference>
<dbReference type="InterPro" id="IPR020422">
    <property type="entry name" value="TYR_PHOSPHATASE_DUAL_dom"/>
</dbReference>
<dbReference type="STRING" id="4540.A0A3L6QZ33"/>
<evidence type="ECO:0000256" key="2">
    <source>
        <dbReference type="ARBA" id="ARBA00004496"/>
    </source>
</evidence>
<dbReference type="GO" id="GO:0008330">
    <property type="term" value="F:protein tyrosine/threonine phosphatase activity"/>
    <property type="evidence" value="ECO:0007669"/>
    <property type="project" value="TreeGrafter"/>
</dbReference>
<keyword evidence="15" id="KW-1185">Reference proteome</keyword>
<dbReference type="InterPro" id="IPR029021">
    <property type="entry name" value="Prot-tyrosine_phosphatase-like"/>
</dbReference>
<evidence type="ECO:0000313" key="15">
    <source>
        <dbReference type="Proteomes" id="UP000275267"/>
    </source>
</evidence>
<gene>
    <name evidence="14" type="ORF">C2845_PM08G13780</name>
</gene>
<dbReference type="GO" id="GO:0033550">
    <property type="term" value="F:MAP kinase tyrosine phosphatase activity"/>
    <property type="evidence" value="ECO:0007669"/>
    <property type="project" value="TreeGrafter"/>
</dbReference>
<evidence type="ECO:0000256" key="4">
    <source>
        <dbReference type="ARBA" id="ARBA00022490"/>
    </source>
</evidence>
<accession>A0A3L6QZ33</accession>
<dbReference type="PROSITE" id="PS50054">
    <property type="entry name" value="TYR_PHOSPHATASE_DUAL"/>
    <property type="match status" value="1"/>
</dbReference>
<dbReference type="SMART" id="SM00195">
    <property type="entry name" value="DSPc"/>
    <property type="match status" value="1"/>
</dbReference>
<proteinExistence type="inferred from homology"/>
<keyword evidence="4" id="KW-0963">Cytoplasm</keyword>
<comment type="catalytic activity">
    <reaction evidence="8">
        <text>O-phospho-L-seryl-[protein] + H2O = L-seryl-[protein] + phosphate</text>
        <dbReference type="Rhea" id="RHEA:20629"/>
        <dbReference type="Rhea" id="RHEA-COMP:9863"/>
        <dbReference type="Rhea" id="RHEA-COMP:11604"/>
        <dbReference type="ChEBI" id="CHEBI:15377"/>
        <dbReference type="ChEBI" id="CHEBI:29999"/>
        <dbReference type="ChEBI" id="CHEBI:43474"/>
        <dbReference type="ChEBI" id="CHEBI:83421"/>
        <dbReference type="EC" id="3.1.3.16"/>
    </reaction>
</comment>
<dbReference type="PROSITE" id="PS50056">
    <property type="entry name" value="TYR_PHOSPHATASE_2"/>
    <property type="match status" value="1"/>
</dbReference>
<dbReference type="Pfam" id="PF00782">
    <property type="entry name" value="DSPc"/>
    <property type="match status" value="1"/>
</dbReference>
<dbReference type="GO" id="GO:0043409">
    <property type="term" value="P:negative regulation of MAPK cascade"/>
    <property type="evidence" value="ECO:0007669"/>
    <property type="project" value="TreeGrafter"/>
</dbReference>
<dbReference type="GO" id="GO:0005737">
    <property type="term" value="C:cytoplasm"/>
    <property type="evidence" value="ECO:0007669"/>
    <property type="project" value="UniProtKB-SubCell"/>
</dbReference>
<evidence type="ECO:0000256" key="6">
    <source>
        <dbReference type="ARBA" id="ARBA00022912"/>
    </source>
</evidence>
<reference evidence="15" key="1">
    <citation type="journal article" date="2019" name="Nat. Commun.">
        <title>The genome of broomcorn millet.</title>
        <authorList>
            <person name="Zou C."/>
            <person name="Miki D."/>
            <person name="Li D."/>
            <person name="Tang Q."/>
            <person name="Xiao L."/>
            <person name="Rajput S."/>
            <person name="Deng P."/>
            <person name="Jia W."/>
            <person name="Huang R."/>
            <person name="Zhang M."/>
            <person name="Sun Y."/>
            <person name="Hu J."/>
            <person name="Fu X."/>
            <person name="Schnable P.S."/>
            <person name="Li F."/>
            <person name="Zhang H."/>
            <person name="Feng B."/>
            <person name="Zhu X."/>
            <person name="Liu R."/>
            <person name="Schnable J.C."/>
            <person name="Zhu J.-K."/>
            <person name="Zhang H."/>
        </authorList>
    </citation>
    <scope>NUCLEOTIDE SEQUENCE [LARGE SCALE GENOMIC DNA]</scope>
</reference>
<evidence type="ECO:0000256" key="1">
    <source>
        <dbReference type="ARBA" id="ARBA00004123"/>
    </source>
</evidence>
<evidence type="ECO:0000256" key="9">
    <source>
        <dbReference type="ARBA" id="ARBA00048336"/>
    </source>
</evidence>
<evidence type="ECO:0000256" key="3">
    <source>
        <dbReference type="ARBA" id="ARBA00008601"/>
    </source>
</evidence>